<dbReference type="STRING" id="1230454.C461_04292"/>
<dbReference type="Gene3D" id="3.40.50.720">
    <property type="entry name" value="NAD(P)-binding Rossmann-like Domain"/>
    <property type="match status" value="1"/>
</dbReference>
<comment type="caution">
    <text evidence="5">The sequence shown here is derived from an EMBL/GenBank/DDBJ whole genome shotgun (WGS) entry which is preliminary data.</text>
</comment>
<keyword evidence="6" id="KW-1185">Reference proteome</keyword>
<dbReference type="InterPro" id="IPR057326">
    <property type="entry name" value="KR_dom"/>
</dbReference>
<dbReference type="InterPro" id="IPR036291">
    <property type="entry name" value="NAD(P)-bd_dom_sf"/>
</dbReference>
<dbReference type="Pfam" id="PF00106">
    <property type="entry name" value="adh_short"/>
    <property type="match status" value="1"/>
</dbReference>
<dbReference type="GO" id="GO:0016020">
    <property type="term" value="C:membrane"/>
    <property type="evidence" value="ECO:0007669"/>
    <property type="project" value="TreeGrafter"/>
</dbReference>
<evidence type="ECO:0000313" key="5">
    <source>
        <dbReference type="EMBL" id="EMA68819.1"/>
    </source>
</evidence>
<dbReference type="InterPro" id="IPR002347">
    <property type="entry name" value="SDR_fam"/>
</dbReference>
<accession>M0PGV5</accession>
<evidence type="ECO:0000259" key="4">
    <source>
        <dbReference type="SMART" id="SM00822"/>
    </source>
</evidence>
<keyword evidence="2" id="KW-0560">Oxidoreductase</keyword>
<dbReference type="PATRIC" id="fig|1230454.4.peg.883"/>
<dbReference type="SMART" id="SM00822">
    <property type="entry name" value="PKS_KR"/>
    <property type="match status" value="1"/>
</dbReference>
<comment type="similarity">
    <text evidence="1 3">Belongs to the short-chain dehydrogenases/reductases (SDR) family.</text>
</comment>
<reference evidence="5 6" key="1">
    <citation type="journal article" date="2014" name="PLoS Genet.">
        <title>Phylogenetically driven sequencing of extremely halophilic archaea reveals strategies for static and dynamic osmo-response.</title>
        <authorList>
            <person name="Becker E.A."/>
            <person name="Seitzer P.M."/>
            <person name="Tritt A."/>
            <person name="Larsen D."/>
            <person name="Krusor M."/>
            <person name="Yao A.I."/>
            <person name="Wu D."/>
            <person name="Madern D."/>
            <person name="Eisen J.A."/>
            <person name="Darling A.E."/>
            <person name="Facciotti M.T."/>
        </authorList>
    </citation>
    <scope>NUCLEOTIDE SEQUENCE [LARGE SCALE GENOMIC DNA]</scope>
    <source>
        <strain evidence="5 6">JCM 13560</strain>
    </source>
</reference>
<dbReference type="PANTHER" id="PTHR44196">
    <property type="entry name" value="DEHYDROGENASE/REDUCTASE SDR FAMILY MEMBER 7B"/>
    <property type="match status" value="1"/>
</dbReference>
<dbReference type="PANTHER" id="PTHR44196:SF1">
    <property type="entry name" value="DEHYDROGENASE_REDUCTASE SDR FAMILY MEMBER 7B"/>
    <property type="match status" value="1"/>
</dbReference>
<evidence type="ECO:0000256" key="3">
    <source>
        <dbReference type="RuleBase" id="RU000363"/>
    </source>
</evidence>
<evidence type="ECO:0000256" key="2">
    <source>
        <dbReference type="ARBA" id="ARBA00023002"/>
    </source>
</evidence>
<sequence length="267" mass="28252">MEAVVSGHFERSFILDVDDGPHMGALDETTALVTGASSGIGEATAHELAERGANVVLVARRRATLEALAEELEAAYDARAVVADGDVRERATAEAAVDAATDRFGGLDIVVANAGVGRGSDVASMTDEEYFTMQETNVDGTFFLTREALPHLEASEGTLVVVGSFAGQFPRSFNPVYAATKWWARGFAHSVAAQVGDEGVAVSVVNPSEVRTEFGSEDGEPFEERFEPGSVTEPGEVAEAIAFAATREGSSAQEIDLYRRDKFAGNL</sequence>
<organism evidence="5 6">
    <name type="scientific">Halorubrum aidingense JCM 13560</name>
    <dbReference type="NCBI Taxonomy" id="1230454"/>
    <lineage>
        <taxon>Archaea</taxon>
        <taxon>Methanobacteriati</taxon>
        <taxon>Methanobacteriota</taxon>
        <taxon>Stenosarchaea group</taxon>
        <taxon>Halobacteria</taxon>
        <taxon>Halobacteriales</taxon>
        <taxon>Haloferacaceae</taxon>
        <taxon>Halorubrum</taxon>
    </lineage>
</organism>
<dbReference type="GO" id="GO:0016491">
    <property type="term" value="F:oxidoreductase activity"/>
    <property type="evidence" value="ECO:0007669"/>
    <property type="project" value="UniProtKB-KW"/>
</dbReference>
<evidence type="ECO:0000256" key="1">
    <source>
        <dbReference type="ARBA" id="ARBA00006484"/>
    </source>
</evidence>
<dbReference type="CDD" id="cd05233">
    <property type="entry name" value="SDR_c"/>
    <property type="match status" value="1"/>
</dbReference>
<protein>
    <submittedName>
        <fullName evidence="5">Oxidoreductase</fullName>
    </submittedName>
</protein>
<evidence type="ECO:0000313" key="6">
    <source>
        <dbReference type="Proteomes" id="UP000011575"/>
    </source>
</evidence>
<dbReference type="FunFam" id="3.40.50.720:FF:000084">
    <property type="entry name" value="Short-chain dehydrogenase reductase"/>
    <property type="match status" value="1"/>
</dbReference>
<name>M0PGV5_9EURY</name>
<dbReference type="SUPFAM" id="SSF51735">
    <property type="entry name" value="NAD(P)-binding Rossmann-fold domains"/>
    <property type="match status" value="1"/>
</dbReference>
<proteinExistence type="inferred from homology"/>
<dbReference type="Proteomes" id="UP000011575">
    <property type="component" value="Unassembled WGS sequence"/>
</dbReference>
<dbReference type="AlphaFoldDB" id="M0PGV5"/>
<gene>
    <name evidence="5" type="ORF">C461_04292</name>
</gene>
<dbReference type="PRINTS" id="PR00081">
    <property type="entry name" value="GDHRDH"/>
</dbReference>
<dbReference type="PRINTS" id="PR00080">
    <property type="entry name" value="SDRFAMILY"/>
</dbReference>
<dbReference type="EMBL" id="AOJI01000017">
    <property type="protein sequence ID" value="EMA68819.1"/>
    <property type="molecule type" value="Genomic_DNA"/>
</dbReference>
<feature type="domain" description="Ketoreductase" evidence="4">
    <location>
        <begin position="29"/>
        <end position="213"/>
    </location>
</feature>